<dbReference type="InterPro" id="IPR036890">
    <property type="entry name" value="HATPase_C_sf"/>
</dbReference>
<dbReference type="SMART" id="SM00387">
    <property type="entry name" value="HATPase_c"/>
    <property type="match status" value="1"/>
</dbReference>
<keyword evidence="5" id="KW-0808">Transferase</keyword>
<dbReference type="InterPro" id="IPR003594">
    <property type="entry name" value="HATPase_dom"/>
</dbReference>
<evidence type="ECO:0000259" key="15">
    <source>
        <dbReference type="PROSITE" id="PS50109"/>
    </source>
</evidence>
<dbReference type="InterPro" id="IPR004358">
    <property type="entry name" value="Sig_transdc_His_kin-like_C"/>
</dbReference>
<dbReference type="EC" id="2.7.13.3" evidence="3"/>
<dbReference type="GO" id="GO:0005524">
    <property type="term" value="F:ATP binding"/>
    <property type="evidence" value="ECO:0007669"/>
    <property type="project" value="UniProtKB-KW"/>
</dbReference>
<dbReference type="SUPFAM" id="SSF52540">
    <property type="entry name" value="P-loop containing nucleoside triphosphate hydrolases"/>
    <property type="match status" value="1"/>
</dbReference>
<dbReference type="CDD" id="cd00082">
    <property type="entry name" value="HisKA"/>
    <property type="match status" value="1"/>
</dbReference>
<dbReference type="AlphaFoldDB" id="A0A1W1I246"/>
<keyword evidence="12 14" id="KW-0472">Membrane</keyword>
<comment type="function">
    <text evidence="13">Member of the two-component regulatory system KdpD/KdpE involved in the regulation of the kdp operon. KdpD may function as a membrane-associated protein kinase that phosphorylates KdpE in response to environmental signals.</text>
</comment>
<dbReference type="InterPro" id="IPR036097">
    <property type="entry name" value="HisK_dim/P_sf"/>
</dbReference>
<dbReference type="PROSITE" id="PS50109">
    <property type="entry name" value="HIS_KIN"/>
    <property type="match status" value="1"/>
</dbReference>
<dbReference type="FunFam" id="3.40.50.300:FF:000483">
    <property type="entry name" value="Sensor histidine kinase KdpD"/>
    <property type="match status" value="1"/>
</dbReference>
<gene>
    <name evidence="16" type="primary">kdpD</name>
    <name evidence="16" type="ORF">NSJP_0890</name>
</gene>
<evidence type="ECO:0000256" key="4">
    <source>
        <dbReference type="ARBA" id="ARBA00022553"/>
    </source>
</evidence>
<dbReference type="Gene3D" id="1.20.120.620">
    <property type="entry name" value="Backbone structure of the membrane domain of e. Coli histidine kinase receptor kdpd"/>
    <property type="match status" value="1"/>
</dbReference>
<evidence type="ECO:0000256" key="8">
    <source>
        <dbReference type="ARBA" id="ARBA00022777"/>
    </source>
</evidence>
<evidence type="ECO:0000313" key="17">
    <source>
        <dbReference type="Proteomes" id="UP000192042"/>
    </source>
</evidence>
<evidence type="ECO:0000256" key="11">
    <source>
        <dbReference type="ARBA" id="ARBA00023012"/>
    </source>
</evidence>
<evidence type="ECO:0000256" key="2">
    <source>
        <dbReference type="ARBA" id="ARBA00004141"/>
    </source>
</evidence>
<dbReference type="InterPro" id="IPR006016">
    <property type="entry name" value="UspA"/>
</dbReference>
<keyword evidence="10 14" id="KW-1133">Transmembrane helix</keyword>
<dbReference type="Gene3D" id="3.30.450.40">
    <property type="match status" value="1"/>
</dbReference>
<dbReference type="InterPro" id="IPR038318">
    <property type="entry name" value="KdpD_sf"/>
</dbReference>
<comment type="catalytic activity">
    <reaction evidence="1">
        <text>ATP + protein L-histidine = ADP + protein N-phospho-L-histidine.</text>
        <dbReference type="EC" id="2.7.13.3"/>
    </reaction>
</comment>
<protein>
    <recommendedName>
        <fullName evidence="3">histidine kinase</fullName>
        <ecNumber evidence="3">2.7.13.3</ecNumber>
    </recommendedName>
</protein>
<dbReference type="InterPro" id="IPR029016">
    <property type="entry name" value="GAF-like_dom_sf"/>
</dbReference>
<dbReference type="Pfam" id="PF13493">
    <property type="entry name" value="DUF4118"/>
    <property type="match status" value="1"/>
</dbReference>
<accession>A0A1W1I246</accession>
<dbReference type="Pfam" id="PF00582">
    <property type="entry name" value="Usp"/>
    <property type="match status" value="1"/>
</dbReference>
<evidence type="ECO:0000256" key="12">
    <source>
        <dbReference type="ARBA" id="ARBA00023136"/>
    </source>
</evidence>
<keyword evidence="17" id="KW-1185">Reference proteome</keyword>
<evidence type="ECO:0000256" key="7">
    <source>
        <dbReference type="ARBA" id="ARBA00022741"/>
    </source>
</evidence>
<dbReference type="CDD" id="cd00075">
    <property type="entry name" value="HATPase"/>
    <property type="match status" value="1"/>
</dbReference>
<dbReference type="SMART" id="SM00388">
    <property type="entry name" value="HisKA"/>
    <property type="match status" value="1"/>
</dbReference>
<evidence type="ECO:0000256" key="10">
    <source>
        <dbReference type="ARBA" id="ARBA00022989"/>
    </source>
</evidence>
<evidence type="ECO:0000256" key="3">
    <source>
        <dbReference type="ARBA" id="ARBA00012438"/>
    </source>
</evidence>
<dbReference type="Gene3D" id="3.40.50.620">
    <property type="entry name" value="HUPs"/>
    <property type="match status" value="1"/>
</dbReference>
<dbReference type="GO" id="GO:0005886">
    <property type="term" value="C:plasma membrane"/>
    <property type="evidence" value="ECO:0007669"/>
    <property type="project" value="TreeGrafter"/>
</dbReference>
<name>A0A1W1I246_9BACT</name>
<evidence type="ECO:0000256" key="1">
    <source>
        <dbReference type="ARBA" id="ARBA00000085"/>
    </source>
</evidence>
<keyword evidence="9" id="KW-0067">ATP-binding</keyword>
<dbReference type="GO" id="GO:0042802">
    <property type="term" value="F:identical protein binding"/>
    <property type="evidence" value="ECO:0007669"/>
    <property type="project" value="UniProtKB-ARBA"/>
</dbReference>
<evidence type="ECO:0000256" key="13">
    <source>
        <dbReference type="ARBA" id="ARBA00057300"/>
    </source>
</evidence>
<dbReference type="PANTHER" id="PTHR45569:SF1">
    <property type="entry name" value="SENSOR PROTEIN KDPD"/>
    <property type="match status" value="1"/>
</dbReference>
<dbReference type="Gene3D" id="3.30.565.10">
    <property type="entry name" value="Histidine kinase-like ATPase, C-terminal domain"/>
    <property type="match status" value="1"/>
</dbReference>
<organism evidence="16 17">
    <name type="scientific">Nitrospira japonica</name>
    <dbReference type="NCBI Taxonomy" id="1325564"/>
    <lineage>
        <taxon>Bacteria</taxon>
        <taxon>Pseudomonadati</taxon>
        <taxon>Nitrospirota</taxon>
        <taxon>Nitrospiria</taxon>
        <taxon>Nitrospirales</taxon>
        <taxon>Nitrospiraceae</taxon>
        <taxon>Nitrospira</taxon>
    </lineage>
</organism>
<dbReference type="Pfam" id="PF02518">
    <property type="entry name" value="HATPase_c"/>
    <property type="match status" value="1"/>
</dbReference>
<feature type="transmembrane region" description="Helical" evidence="14">
    <location>
        <begin position="448"/>
        <end position="469"/>
    </location>
</feature>
<dbReference type="InterPro" id="IPR003661">
    <property type="entry name" value="HisK_dim/P_dom"/>
</dbReference>
<keyword evidence="4" id="KW-0597">Phosphoprotein</keyword>
<dbReference type="Pfam" id="PF02702">
    <property type="entry name" value="KdpD"/>
    <property type="match status" value="1"/>
</dbReference>
<dbReference type="SUPFAM" id="SSF55874">
    <property type="entry name" value="ATPase domain of HSP90 chaperone/DNA topoisomerase II/histidine kinase"/>
    <property type="match status" value="1"/>
</dbReference>
<keyword evidence="8 16" id="KW-0418">Kinase</keyword>
<dbReference type="PRINTS" id="PR00344">
    <property type="entry name" value="BCTRLSENSOR"/>
</dbReference>
<feature type="transmembrane region" description="Helical" evidence="14">
    <location>
        <begin position="399"/>
        <end position="418"/>
    </location>
</feature>
<dbReference type="Proteomes" id="UP000192042">
    <property type="component" value="Chromosome I"/>
</dbReference>
<dbReference type="SUPFAM" id="SSF47384">
    <property type="entry name" value="Homodimeric domain of signal transducing histidine kinase"/>
    <property type="match status" value="1"/>
</dbReference>
<dbReference type="InterPro" id="IPR052023">
    <property type="entry name" value="Histidine_kinase_KdpD"/>
</dbReference>
<evidence type="ECO:0000313" key="16">
    <source>
        <dbReference type="EMBL" id="SLM47062.1"/>
    </source>
</evidence>
<dbReference type="KEGG" id="nja:NSJP_0890"/>
<feature type="domain" description="Histidine kinase" evidence="15">
    <location>
        <begin position="671"/>
        <end position="885"/>
    </location>
</feature>
<dbReference type="RefSeq" id="WP_080885652.1">
    <property type="nucleotide sequence ID" value="NZ_LT828648.1"/>
</dbReference>
<dbReference type="InterPro" id="IPR027417">
    <property type="entry name" value="P-loop_NTPase"/>
</dbReference>
<proteinExistence type="predicted"/>
<dbReference type="Gene3D" id="1.10.287.130">
    <property type="match status" value="1"/>
</dbReference>
<evidence type="ECO:0000256" key="9">
    <source>
        <dbReference type="ARBA" id="ARBA00022840"/>
    </source>
</evidence>
<dbReference type="SUPFAM" id="SSF52402">
    <property type="entry name" value="Adenine nucleotide alpha hydrolases-like"/>
    <property type="match status" value="1"/>
</dbReference>
<evidence type="ECO:0000256" key="6">
    <source>
        <dbReference type="ARBA" id="ARBA00022692"/>
    </source>
</evidence>
<dbReference type="Gene3D" id="3.40.50.300">
    <property type="entry name" value="P-loop containing nucleotide triphosphate hydrolases"/>
    <property type="match status" value="1"/>
</dbReference>
<dbReference type="Pfam" id="PF13492">
    <property type="entry name" value="GAF_3"/>
    <property type="match status" value="1"/>
</dbReference>
<dbReference type="InterPro" id="IPR014729">
    <property type="entry name" value="Rossmann-like_a/b/a_fold"/>
</dbReference>
<dbReference type="InterPro" id="IPR003852">
    <property type="entry name" value="Sig_transdc_His_kinase_KdpD_N"/>
</dbReference>
<evidence type="ECO:0000256" key="14">
    <source>
        <dbReference type="SAM" id="Phobius"/>
    </source>
</evidence>
<dbReference type="EMBL" id="LT828648">
    <property type="protein sequence ID" value="SLM47062.1"/>
    <property type="molecule type" value="Genomic_DNA"/>
</dbReference>
<keyword evidence="6 14" id="KW-0812">Transmembrane</keyword>
<dbReference type="InterPro" id="IPR025201">
    <property type="entry name" value="KdpD_TM"/>
</dbReference>
<dbReference type="GO" id="GO:0000155">
    <property type="term" value="F:phosphorelay sensor kinase activity"/>
    <property type="evidence" value="ECO:0007669"/>
    <property type="project" value="InterPro"/>
</dbReference>
<reference evidence="16 17" key="1">
    <citation type="submission" date="2017-03" db="EMBL/GenBank/DDBJ databases">
        <authorList>
            <person name="Afonso C.L."/>
            <person name="Miller P.J."/>
            <person name="Scott M.A."/>
            <person name="Spackman E."/>
            <person name="Goraichik I."/>
            <person name="Dimitrov K.M."/>
            <person name="Suarez D.L."/>
            <person name="Swayne D.E."/>
        </authorList>
    </citation>
    <scope>NUCLEOTIDE SEQUENCE [LARGE SCALE GENOMIC DNA]</scope>
    <source>
        <strain evidence="16">Genome sequencing of Nitrospira japonica strain NJ11</strain>
    </source>
</reference>
<dbReference type="GO" id="GO:0005737">
    <property type="term" value="C:cytoplasm"/>
    <property type="evidence" value="ECO:0007669"/>
    <property type="project" value="UniProtKB-ARBA"/>
</dbReference>
<dbReference type="Pfam" id="PF00512">
    <property type="entry name" value="HisKA"/>
    <property type="match status" value="1"/>
</dbReference>
<keyword evidence="7" id="KW-0547">Nucleotide-binding</keyword>
<dbReference type="SUPFAM" id="SSF55781">
    <property type="entry name" value="GAF domain-like"/>
    <property type="match status" value="1"/>
</dbReference>
<dbReference type="PANTHER" id="PTHR45569">
    <property type="entry name" value="SENSOR PROTEIN KDPD"/>
    <property type="match status" value="1"/>
</dbReference>
<dbReference type="InterPro" id="IPR003018">
    <property type="entry name" value="GAF"/>
</dbReference>
<dbReference type="OrthoDB" id="9806130at2"/>
<sequence>MNQERPNPDVLLARVRAEESKRSEGKLKIFFGANPGVGKTYAMLETAHEQRRDGEDVVIGVVETHGRPDTEALVSGLEVLPRREVEYRGALLHEFDLDGALARRPVIILIDELAHTNAPGLRHEKRWQDALELLKAGISVYTTVNVQHLESLNDVVARITGVRVRETVPDSILERADDVELIDLPPDDVLQRLKDGKVYVSDQIKHAVQNFFTKGNLIALRELALRRTAERVDQQMEVYRRDHAVIRTWPAADTIMVCVNMKPRGPRLVRAARQMAAGLHAKWIAVYVQVPRHIGLPQQDRERLSHTMRLAERLGAETATLTGEHVARELLNFAHRRNVTKIIVGKPVRTWWKEWIFGSVVSDLIHQSGDIDVHVMTGDVGEGEPLVRRTFRRTSGLPVYGYAVLGVLIATAIAWAMFPYFGSANLIMMYLIAVVVVAIRYGRGPSVLASFLSVAAFDVFFVPPYFSFAVSDIEYALTFGVMLIVALVISGLAVRIRQQADLAREREQRTAVLYAMSRDLATHRGTPVLTRLAVRHLRDVFDSQVAVFLADADKRVRIQLGESLYFEFDPKESGVAQWVFDHNERAGIGTDTLPGAKALYLPLVASTGPIGVVAVRPKDAGSLLNSEPVHLLESLVNHIALALERTRLSEEAHQAHMQAETERMRNAILSSVSHDLRTPLATITGAASVLIEEHGRLDSSARLELARSIHREADRLDRLLKNLLDMMRLEAGAVRLSKEWHPADEIVGAALARLEGRLHDHVVATVCPADLPLVLVDGVLFEQVLINLLENAAKYSPSGSTIEVFASASGREIMMEVADRGPGLPAGEETCIFDKFYRGQTARDGGVGLGLTICRGIVEAHGGRIWAENRRGGGASFRLTIPLVERQPSIEAEQAEVKPV</sequence>
<dbReference type="CDD" id="cd01987">
    <property type="entry name" value="USP_KdpD-like"/>
    <property type="match status" value="1"/>
</dbReference>
<dbReference type="STRING" id="1325564.NSJP_0890"/>
<comment type="subcellular location">
    <subcellularLocation>
        <location evidence="2">Membrane</location>
        <topology evidence="2">Multi-pass membrane protein</topology>
    </subcellularLocation>
</comment>
<keyword evidence="11" id="KW-0902">Two-component regulatory system</keyword>
<evidence type="ECO:0000256" key="5">
    <source>
        <dbReference type="ARBA" id="ARBA00022679"/>
    </source>
</evidence>
<feature type="transmembrane region" description="Helical" evidence="14">
    <location>
        <begin position="424"/>
        <end position="441"/>
    </location>
</feature>
<dbReference type="FunFam" id="3.30.565.10:FF:000042">
    <property type="entry name" value="Two-component sensor histidine kinase KdpD"/>
    <property type="match status" value="1"/>
</dbReference>
<feature type="transmembrane region" description="Helical" evidence="14">
    <location>
        <begin position="475"/>
        <end position="496"/>
    </location>
</feature>
<dbReference type="InterPro" id="IPR005467">
    <property type="entry name" value="His_kinase_dom"/>
</dbReference>